<keyword evidence="4" id="KW-0560">Oxidoreductase</keyword>
<dbReference type="PRINTS" id="PR00419">
    <property type="entry name" value="ADXRDTASE"/>
</dbReference>
<keyword evidence="6" id="KW-1185">Reference proteome</keyword>
<evidence type="ECO:0000256" key="3">
    <source>
        <dbReference type="ARBA" id="ARBA00022827"/>
    </source>
</evidence>
<proteinExistence type="inferred from homology"/>
<reference evidence="6" key="1">
    <citation type="journal article" date="2019" name="Int. J. Syst. Evol. Microbiol.">
        <title>The Global Catalogue of Microorganisms (GCM) 10K type strain sequencing project: providing services to taxonomists for standard genome sequencing and annotation.</title>
        <authorList>
            <consortium name="The Broad Institute Genomics Platform"/>
            <consortium name="The Broad Institute Genome Sequencing Center for Infectious Disease"/>
            <person name="Wu L."/>
            <person name="Ma J."/>
        </authorList>
    </citation>
    <scope>NUCLEOTIDE SEQUENCE [LARGE SCALE GENOMIC DNA]</scope>
    <source>
        <strain evidence="6">CCM 7855</strain>
    </source>
</reference>
<evidence type="ECO:0000256" key="2">
    <source>
        <dbReference type="ARBA" id="ARBA00022630"/>
    </source>
</evidence>
<evidence type="ECO:0000256" key="1">
    <source>
        <dbReference type="ARBA" id="ARBA00010139"/>
    </source>
</evidence>
<evidence type="ECO:0000313" key="6">
    <source>
        <dbReference type="Proteomes" id="UP000632454"/>
    </source>
</evidence>
<dbReference type="InterPro" id="IPR051209">
    <property type="entry name" value="FAD-bind_Monooxygenase_sf"/>
</dbReference>
<dbReference type="RefSeq" id="WP_188487808.1">
    <property type="nucleotide sequence ID" value="NZ_BMCS01000001.1"/>
</dbReference>
<dbReference type="InterPro" id="IPR020946">
    <property type="entry name" value="Flavin_mOase-like"/>
</dbReference>
<gene>
    <name evidence="5" type="ORF">GCM10007298_11940</name>
</gene>
<organism evidence="5 6">
    <name type="scientific">Williamsia phyllosphaerae</name>
    <dbReference type="NCBI Taxonomy" id="885042"/>
    <lineage>
        <taxon>Bacteria</taxon>
        <taxon>Bacillati</taxon>
        <taxon>Actinomycetota</taxon>
        <taxon>Actinomycetes</taxon>
        <taxon>Mycobacteriales</taxon>
        <taxon>Nocardiaceae</taxon>
        <taxon>Williamsia</taxon>
    </lineage>
</organism>
<name>A0ABQ1UFD9_9NOCA</name>
<keyword evidence="3" id="KW-0274">FAD</keyword>
<dbReference type="PANTHER" id="PTHR42877">
    <property type="entry name" value="L-ORNITHINE N(5)-MONOOXYGENASE-RELATED"/>
    <property type="match status" value="1"/>
</dbReference>
<dbReference type="GO" id="GO:0004497">
    <property type="term" value="F:monooxygenase activity"/>
    <property type="evidence" value="ECO:0007669"/>
    <property type="project" value="UniProtKB-KW"/>
</dbReference>
<comment type="caution">
    <text evidence="5">The sequence shown here is derived from an EMBL/GenBank/DDBJ whole genome shotgun (WGS) entry which is preliminary data.</text>
</comment>
<dbReference type="Pfam" id="PF00743">
    <property type="entry name" value="FMO-like"/>
    <property type="match status" value="1"/>
</dbReference>
<accession>A0ABQ1UFD9</accession>
<keyword evidence="5" id="KW-0503">Monooxygenase</keyword>
<dbReference type="InterPro" id="IPR036188">
    <property type="entry name" value="FAD/NAD-bd_sf"/>
</dbReference>
<comment type="similarity">
    <text evidence="1">Belongs to the FAD-binding monooxygenase family.</text>
</comment>
<dbReference type="Gene3D" id="3.50.50.60">
    <property type="entry name" value="FAD/NAD(P)-binding domain"/>
    <property type="match status" value="2"/>
</dbReference>
<dbReference type="SUPFAM" id="SSF51905">
    <property type="entry name" value="FAD/NAD(P)-binding domain"/>
    <property type="match status" value="2"/>
</dbReference>
<dbReference type="PANTHER" id="PTHR42877:SF4">
    <property type="entry name" value="FAD_NAD(P)-BINDING DOMAIN-CONTAINING PROTEIN-RELATED"/>
    <property type="match status" value="1"/>
</dbReference>
<evidence type="ECO:0000256" key="4">
    <source>
        <dbReference type="ARBA" id="ARBA00023002"/>
    </source>
</evidence>
<dbReference type="EMBL" id="BMCS01000001">
    <property type="protein sequence ID" value="GGF17544.1"/>
    <property type="molecule type" value="Genomic_DNA"/>
</dbReference>
<evidence type="ECO:0000313" key="5">
    <source>
        <dbReference type="EMBL" id="GGF17544.1"/>
    </source>
</evidence>
<dbReference type="Proteomes" id="UP000632454">
    <property type="component" value="Unassembled WGS sequence"/>
</dbReference>
<sequence>MTHGSTINRPTIAIVGAGFAGLGMAISLKRAGLTDFTVFERGDDVGGCWRMNTYPGAACDVPSHLYSFSFAPNPRWSRRFAPQPEILDYLQHCAREYDLHPHIRLRTAVESAVYDDTENTWAVTLADGTVSVFDLVVFACGQLSRPATPHVPGIEKFEGTVFHSAQWDHDYPLAGKRVAVVGTGASAIQFVPKIADEVASLHLFQRSAPYVIPKADYPYSQRVRRVFAALPAVQRLSRWLTYVTLEPRVIAFNRYPGLMKLFAWRYRRLVAKSIPDPDLREALKPDYPIGCKRILISNDYLASLAGPHVDVVTEPIAEVGPSSITVAGGTSVEVDAIIFGTGFHATDFLRGISVTGRDDTDLHTVWADGAYAHLGLTVNGFPNMFLLYGPNTNLGHTSIILMLEAQMRYIIEATRLLRVRRGSAIEVRTDAQSVSNDAVQAALSETVWNQGCNSWYKTASGKNTNNWPASTAKYIRMTRSVDEDDYTWGRSSA</sequence>
<protein>
    <submittedName>
        <fullName evidence="5">Flavin-binding monooxygenase</fullName>
    </submittedName>
</protein>
<keyword evidence="2" id="KW-0285">Flavoprotein</keyword>